<dbReference type="EMBL" id="JBBUKT010000001">
    <property type="protein sequence ID" value="MEK7949334.1"/>
    <property type="molecule type" value="Genomic_DNA"/>
</dbReference>
<dbReference type="Proteomes" id="UP001371305">
    <property type="component" value="Unassembled WGS sequence"/>
</dbReference>
<evidence type="ECO:0000313" key="1">
    <source>
        <dbReference type="EMBL" id="MEK7949334.1"/>
    </source>
</evidence>
<reference evidence="1 2" key="1">
    <citation type="submission" date="2024-04" db="EMBL/GenBank/DDBJ databases">
        <title>Luteolibacter sp. isolated from soil.</title>
        <authorList>
            <person name="An J."/>
        </authorList>
    </citation>
    <scope>NUCLEOTIDE SEQUENCE [LARGE SCALE GENOMIC DNA]</scope>
    <source>
        <strain evidence="1 2">Y139</strain>
    </source>
</reference>
<comment type="caution">
    <text evidence="1">The sequence shown here is derived from an EMBL/GenBank/DDBJ whole genome shotgun (WGS) entry which is preliminary data.</text>
</comment>
<organism evidence="1 2">
    <name type="scientific">Luteolibacter soli</name>
    <dbReference type="NCBI Taxonomy" id="3135280"/>
    <lineage>
        <taxon>Bacteria</taxon>
        <taxon>Pseudomonadati</taxon>
        <taxon>Verrucomicrobiota</taxon>
        <taxon>Verrucomicrobiia</taxon>
        <taxon>Verrucomicrobiales</taxon>
        <taxon>Verrucomicrobiaceae</taxon>
        <taxon>Luteolibacter</taxon>
    </lineage>
</organism>
<keyword evidence="2" id="KW-1185">Reference proteome</keyword>
<sequence>MPLLLEVDLSEARGMVVAALSLLERVLAGVPGLVPLPLEVDLSKALGTVVVALPL</sequence>
<evidence type="ECO:0000313" key="2">
    <source>
        <dbReference type="Proteomes" id="UP001371305"/>
    </source>
</evidence>
<proteinExistence type="predicted"/>
<accession>A0ABU9ANS2</accession>
<gene>
    <name evidence="1" type="ORF">WKV53_02435</name>
</gene>
<dbReference type="RefSeq" id="WP_341402752.1">
    <property type="nucleotide sequence ID" value="NZ_JBBUKT010000001.1"/>
</dbReference>
<name>A0ABU9ANS2_9BACT</name>
<protein>
    <submittedName>
        <fullName evidence="1">Uncharacterized protein</fullName>
    </submittedName>
</protein>